<dbReference type="Pfam" id="PF02588">
    <property type="entry name" value="YitT_membrane"/>
    <property type="match status" value="1"/>
</dbReference>
<dbReference type="InterPro" id="IPR019264">
    <property type="entry name" value="DUF2179"/>
</dbReference>
<dbReference type="InterPro" id="IPR015867">
    <property type="entry name" value="N-reg_PII/ATP_PRibTrfase_C"/>
</dbReference>
<keyword evidence="3 6" id="KW-0812">Transmembrane</keyword>
<keyword evidence="4 6" id="KW-1133">Transmembrane helix</keyword>
<accession>A0A1T4LJA5</accession>
<dbReference type="PANTHER" id="PTHR33545:SF5">
    <property type="entry name" value="UPF0750 MEMBRANE PROTEIN YITT"/>
    <property type="match status" value="1"/>
</dbReference>
<dbReference type="CDD" id="cd16380">
    <property type="entry name" value="YitT_C"/>
    <property type="match status" value="1"/>
</dbReference>
<gene>
    <name evidence="8" type="ORF">SAMN02745191_0917</name>
</gene>
<evidence type="ECO:0000256" key="4">
    <source>
        <dbReference type="ARBA" id="ARBA00022989"/>
    </source>
</evidence>
<feature type="transmembrane region" description="Helical" evidence="6">
    <location>
        <begin position="162"/>
        <end position="191"/>
    </location>
</feature>
<feature type="transmembrane region" description="Helical" evidence="6">
    <location>
        <begin position="84"/>
        <end position="107"/>
    </location>
</feature>
<dbReference type="PIRSF" id="PIRSF006483">
    <property type="entry name" value="Membrane_protein_YitT"/>
    <property type="match status" value="1"/>
</dbReference>
<protein>
    <submittedName>
        <fullName evidence="8">Uncharacterized membrane-anchored protein YitT, contains DUF161 and DUF2179 domains</fullName>
    </submittedName>
</protein>
<dbReference type="EMBL" id="FUWY01000002">
    <property type="protein sequence ID" value="SJZ54809.1"/>
    <property type="molecule type" value="Genomic_DNA"/>
</dbReference>
<dbReference type="InterPro" id="IPR003740">
    <property type="entry name" value="YitT"/>
</dbReference>
<evidence type="ECO:0000256" key="5">
    <source>
        <dbReference type="ARBA" id="ARBA00023136"/>
    </source>
</evidence>
<dbReference type="AlphaFoldDB" id="A0A1T4LJA5"/>
<evidence type="ECO:0000313" key="9">
    <source>
        <dbReference type="Proteomes" id="UP000243297"/>
    </source>
</evidence>
<reference evidence="9" key="1">
    <citation type="submission" date="2017-02" db="EMBL/GenBank/DDBJ databases">
        <authorList>
            <person name="Varghese N."/>
            <person name="Submissions S."/>
        </authorList>
    </citation>
    <scope>NUCLEOTIDE SEQUENCE [LARGE SCALE GENOMIC DNA]</scope>
    <source>
        <strain evidence="9">ATCC 25662</strain>
    </source>
</reference>
<dbReference type="Gene3D" id="3.30.70.120">
    <property type="match status" value="1"/>
</dbReference>
<dbReference type="PANTHER" id="PTHR33545">
    <property type="entry name" value="UPF0750 MEMBRANE PROTEIN YITT-RELATED"/>
    <property type="match status" value="1"/>
</dbReference>
<feature type="transmembrane region" description="Helical" evidence="6">
    <location>
        <begin position="113"/>
        <end position="132"/>
    </location>
</feature>
<dbReference type="STRING" id="118967.SAMN02745191_0917"/>
<evidence type="ECO:0000256" key="1">
    <source>
        <dbReference type="ARBA" id="ARBA00004651"/>
    </source>
</evidence>
<dbReference type="OrthoDB" id="1114876at2"/>
<feature type="transmembrane region" description="Helical" evidence="6">
    <location>
        <begin position="60"/>
        <end position="77"/>
    </location>
</feature>
<evidence type="ECO:0000256" key="6">
    <source>
        <dbReference type="SAM" id="Phobius"/>
    </source>
</evidence>
<keyword evidence="5 6" id="KW-0472">Membrane</keyword>
<keyword evidence="9" id="KW-1185">Reference proteome</keyword>
<dbReference type="Proteomes" id="UP000243297">
    <property type="component" value="Unassembled WGS sequence"/>
</dbReference>
<evidence type="ECO:0000256" key="3">
    <source>
        <dbReference type="ARBA" id="ARBA00022692"/>
    </source>
</evidence>
<feature type="transmembrane region" description="Helical" evidence="6">
    <location>
        <begin position="9"/>
        <end position="28"/>
    </location>
</feature>
<keyword evidence="2" id="KW-1003">Cell membrane</keyword>
<dbReference type="RefSeq" id="WP_078711343.1">
    <property type="nucleotide sequence ID" value="NZ_FUWY01000002.1"/>
</dbReference>
<sequence length="289" mass="32221">MNSVTIKKYFMVLLGCTMFSLATNLFIIPHGLYNGGFVGVAQLVIEVLNRFTPVNLSNNLTGMINFIINIPIFLFTYRVLSKKFFFASLIGMLTITVTLSIIPISTVPILTDTLASCLIGAILGGLGIGLTLQNGGSGGGMDILGVYAALKWKGFSVGKLQLFINVFIYLMCAILFSLPTAIYSIIFQFLFSMVIDKIHYQNIEINAMVFSKNKEIKHRINSEMGRGVTFWKGFGAYTNDETEVFVVVVSKLEIHHLEKLIREMDNKAFIIFSESYRVSGGFEKRLVEK</sequence>
<dbReference type="GO" id="GO:0005886">
    <property type="term" value="C:plasma membrane"/>
    <property type="evidence" value="ECO:0007669"/>
    <property type="project" value="UniProtKB-SubCell"/>
</dbReference>
<evidence type="ECO:0000313" key="8">
    <source>
        <dbReference type="EMBL" id="SJZ54809.1"/>
    </source>
</evidence>
<evidence type="ECO:0000256" key="2">
    <source>
        <dbReference type="ARBA" id="ARBA00022475"/>
    </source>
</evidence>
<name>A0A1T4LJA5_9FIRM</name>
<dbReference type="Pfam" id="PF10035">
    <property type="entry name" value="DUF2179"/>
    <property type="match status" value="1"/>
</dbReference>
<evidence type="ECO:0000259" key="7">
    <source>
        <dbReference type="Pfam" id="PF10035"/>
    </source>
</evidence>
<comment type="subcellular location">
    <subcellularLocation>
        <location evidence="1">Cell membrane</location>
        <topology evidence="1">Multi-pass membrane protein</topology>
    </subcellularLocation>
</comment>
<organism evidence="8 9">
    <name type="scientific">Anaerorhabdus furcosa</name>
    <dbReference type="NCBI Taxonomy" id="118967"/>
    <lineage>
        <taxon>Bacteria</taxon>
        <taxon>Bacillati</taxon>
        <taxon>Bacillota</taxon>
        <taxon>Erysipelotrichia</taxon>
        <taxon>Erysipelotrichales</taxon>
        <taxon>Erysipelotrichaceae</taxon>
        <taxon>Anaerorhabdus</taxon>
    </lineage>
</organism>
<dbReference type="InterPro" id="IPR051461">
    <property type="entry name" value="UPF0750_membrane"/>
</dbReference>
<proteinExistence type="predicted"/>
<feature type="domain" description="DUF2179" evidence="7">
    <location>
        <begin position="226"/>
        <end position="280"/>
    </location>
</feature>